<dbReference type="InterPro" id="IPR052162">
    <property type="entry name" value="Sensor_kinase/Photoreceptor"/>
</dbReference>
<dbReference type="InterPro" id="IPR036890">
    <property type="entry name" value="HATPase_C_sf"/>
</dbReference>
<comment type="catalytic activity">
    <reaction evidence="1">
        <text>ATP + protein L-histidine = ADP + protein N-phospho-L-histidine.</text>
        <dbReference type="EC" id="2.7.13.3"/>
    </reaction>
</comment>
<keyword evidence="11" id="KW-1185">Reference proteome</keyword>
<feature type="modified residue" description="4-aspartylphosphate" evidence="6">
    <location>
        <position position="65"/>
    </location>
</feature>
<dbReference type="PANTHER" id="PTHR43304:SF1">
    <property type="entry name" value="PAC DOMAIN-CONTAINING PROTEIN"/>
    <property type="match status" value="1"/>
</dbReference>
<dbReference type="InterPro" id="IPR011006">
    <property type="entry name" value="CheY-like_superfamily"/>
</dbReference>
<dbReference type="SUPFAM" id="SSF52172">
    <property type="entry name" value="CheY-like"/>
    <property type="match status" value="1"/>
</dbReference>
<dbReference type="SUPFAM" id="SSF47384">
    <property type="entry name" value="Homodimeric domain of signal transducing histidine kinase"/>
    <property type="match status" value="1"/>
</dbReference>
<dbReference type="InterPro" id="IPR004358">
    <property type="entry name" value="Sig_transdc_His_kin-like_C"/>
</dbReference>
<dbReference type="InterPro" id="IPR001789">
    <property type="entry name" value="Sig_transdc_resp-reg_receiver"/>
</dbReference>
<evidence type="ECO:0000256" key="6">
    <source>
        <dbReference type="PROSITE-ProRule" id="PRU00169"/>
    </source>
</evidence>
<dbReference type="InterPro" id="IPR036097">
    <property type="entry name" value="HisK_dim/P_sf"/>
</dbReference>
<keyword evidence="7" id="KW-0175">Coiled coil</keyword>
<feature type="domain" description="Response regulatory" evidence="9">
    <location>
        <begin position="15"/>
        <end position="133"/>
    </location>
</feature>
<dbReference type="InterPro" id="IPR003594">
    <property type="entry name" value="HATPase_dom"/>
</dbReference>
<keyword evidence="3 6" id="KW-0597">Phosphoprotein</keyword>
<reference evidence="10" key="1">
    <citation type="submission" date="2022-01" db="EMBL/GenBank/DDBJ databases">
        <authorList>
            <person name="Jo J.-H."/>
            <person name="Im W.-T."/>
        </authorList>
    </citation>
    <scope>NUCLEOTIDE SEQUENCE</scope>
    <source>
        <strain evidence="10">NA20</strain>
    </source>
</reference>
<evidence type="ECO:0000256" key="2">
    <source>
        <dbReference type="ARBA" id="ARBA00012438"/>
    </source>
</evidence>
<feature type="domain" description="Histidine kinase" evidence="8">
    <location>
        <begin position="197"/>
        <end position="415"/>
    </location>
</feature>
<name>A0ABS9KWX6_9BACT</name>
<dbReference type="Gene3D" id="1.10.287.130">
    <property type="match status" value="1"/>
</dbReference>
<evidence type="ECO:0000256" key="1">
    <source>
        <dbReference type="ARBA" id="ARBA00000085"/>
    </source>
</evidence>
<evidence type="ECO:0000259" key="9">
    <source>
        <dbReference type="PROSITE" id="PS50110"/>
    </source>
</evidence>
<dbReference type="Gene3D" id="3.30.565.10">
    <property type="entry name" value="Histidine kinase-like ATPase, C-terminal domain"/>
    <property type="match status" value="1"/>
</dbReference>
<dbReference type="InterPro" id="IPR003661">
    <property type="entry name" value="HisK_dim/P_dom"/>
</dbReference>
<dbReference type="PROSITE" id="PS50110">
    <property type="entry name" value="RESPONSE_REGULATORY"/>
    <property type="match status" value="1"/>
</dbReference>
<dbReference type="Gene3D" id="3.40.50.2300">
    <property type="match status" value="1"/>
</dbReference>
<gene>
    <name evidence="10" type="ORF">LZZ85_21100</name>
</gene>
<keyword evidence="5" id="KW-0418">Kinase</keyword>
<dbReference type="InterPro" id="IPR005467">
    <property type="entry name" value="His_kinase_dom"/>
</dbReference>
<evidence type="ECO:0000313" key="11">
    <source>
        <dbReference type="Proteomes" id="UP001165367"/>
    </source>
</evidence>
<dbReference type="RefSeq" id="WP_237875347.1">
    <property type="nucleotide sequence ID" value="NZ_JAKLTR010000015.1"/>
</dbReference>
<evidence type="ECO:0000256" key="4">
    <source>
        <dbReference type="ARBA" id="ARBA00022679"/>
    </source>
</evidence>
<dbReference type="CDD" id="cd00082">
    <property type="entry name" value="HisKA"/>
    <property type="match status" value="1"/>
</dbReference>
<dbReference type="Pfam" id="PF00512">
    <property type="entry name" value="HisKA"/>
    <property type="match status" value="1"/>
</dbReference>
<comment type="caution">
    <text evidence="10">The sequence shown here is derived from an EMBL/GenBank/DDBJ whole genome shotgun (WGS) entry which is preliminary data.</text>
</comment>
<keyword evidence="4" id="KW-0808">Transferase</keyword>
<dbReference type="Pfam" id="PF00072">
    <property type="entry name" value="Response_reg"/>
    <property type="match status" value="1"/>
</dbReference>
<dbReference type="Pfam" id="PF02518">
    <property type="entry name" value="HATPase_c"/>
    <property type="match status" value="1"/>
</dbReference>
<dbReference type="EMBL" id="JAKLTR010000015">
    <property type="protein sequence ID" value="MCG2616810.1"/>
    <property type="molecule type" value="Genomic_DNA"/>
</dbReference>
<dbReference type="Proteomes" id="UP001165367">
    <property type="component" value="Unassembled WGS sequence"/>
</dbReference>
<proteinExistence type="predicted"/>
<organism evidence="10 11">
    <name type="scientific">Terrimonas ginsenosidimutans</name>
    <dbReference type="NCBI Taxonomy" id="2908004"/>
    <lineage>
        <taxon>Bacteria</taxon>
        <taxon>Pseudomonadati</taxon>
        <taxon>Bacteroidota</taxon>
        <taxon>Chitinophagia</taxon>
        <taxon>Chitinophagales</taxon>
        <taxon>Chitinophagaceae</taxon>
        <taxon>Terrimonas</taxon>
    </lineage>
</organism>
<dbReference type="SMART" id="SM00387">
    <property type="entry name" value="HATPase_c"/>
    <property type="match status" value="1"/>
</dbReference>
<evidence type="ECO:0000259" key="8">
    <source>
        <dbReference type="PROSITE" id="PS50109"/>
    </source>
</evidence>
<dbReference type="SUPFAM" id="SSF55874">
    <property type="entry name" value="ATPase domain of HSP90 chaperone/DNA topoisomerase II/histidine kinase"/>
    <property type="match status" value="1"/>
</dbReference>
<feature type="coiled-coil region" evidence="7">
    <location>
        <begin position="156"/>
        <end position="190"/>
    </location>
</feature>
<evidence type="ECO:0000256" key="3">
    <source>
        <dbReference type="ARBA" id="ARBA00022553"/>
    </source>
</evidence>
<dbReference type="PANTHER" id="PTHR43304">
    <property type="entry name" value="PHYTOCHROME-LIKE PROTEIN CPH1"/>
    <property type="match status" value="1"/>
</dbReference>
<dbReference type="EC" id="2.7.13.3" evidence="2"/>
<accession>A0ABS9KWX6</accession>
<evidence type="ECO:0000256" key="7">
    <source>
        <dbReference type="SAM" id="Coils"/>
    </source>
</evidence>
<sequence length="425" mass="48562">MMKPNTKHPPKSDIKILVVDDREDNLFSIEAILEKDSYTIVKANSGRAALKILLNEHDFSLILMDVQMPDLNGFETATIIYERDKLKDIPIIFITAHDYDEDIIFKGYRTGGVDYIYKPINPDLLRVKVGVFVELYRKNYQLMLHEQTLLATNHSLQKEIEERKASEEKVRMLNARLVENNIQLKEINEELDQFAYVASHDLQEPLRKIQVFSDKILSNGKQDEETERYFKKIISSSQRMQSLINDLLSFSRHPTGSADFKPIDLNEIVSEAIVELEIKIEKSQGEIIVDDLPRIAGIPSLIRQLFYNLISNALKFRKKEVAPKVFIYSRKIEATDHTTPSHEIVVADNGIGFDPQFAGDIFRVFKRLHSYHDFEGSGIGLSICKKIVDKHNGTIHAESKPGNGASFIIRVPETQGVQVPEEVIV</sequence>
<dbReference type="PROSITE" id="PS50109">
    <property type="entry name" value="HIS_KIN"/>
    <property type="match status" value="1"/>
</dbReference>
<protein>
    <recommendedName>
        <fullName evidence="2">histidine kinase</fullName>
        <ecNumber evidence="2">2.7.13.3</ecNumber>
    </recommendedName>
</protein>
<evidence type="ECO:0000256" key="5">
    <source>
        <dbReference type="ARBA" id="ARBA00022777"/>
    </source>
</evidence>
<dbReference type="SMART" id="SM00388">
    <property type="entry name" value="HisKA"/>
    <property type="match status" value="1"/>
</dbReference>
<evidence type="ECO:0000313" key="10">
    <source>
        <dbReference type="EMBL" id="MCG2616810.1"/>
    </source>
</evidence>
<dbReference type="SMART" id="SM00448">
    <property type="entry name" value="REC"/>
    <property type="match status" value="1"/>
</dbReference>
<dbReference type="PRINTS" id="PR00344">
    <property type="entry name" value="BCTRLSENSOR"/>
</dbReference>